<evidence type="ECO:0000313" key="3">
    <source>
        <dbReference type="Proteomes" id="UP000799429"/>
    </source>
</evidence>
<sequence length="103" mass="11263">MKVTAMESAMKTEEAAPRPLQLETTHGVTANAASLDGKLRNMNRISWISVVISLISSVFLFALDNKVVADVQPSTMELFGDVDKLPWVSVLYLLGVIAFNLLL</sequence>
<evidence type="ECO:0000256" key="1">
    <source>
        <dbReference type="SAM" id="Phobius"/>
    </source>
</evidence>
<proteinExistence type="predicted"/>
<keyword evidence="1" id="KW-0812">Transmembrane</keyword>
<name>A0A9P4VP63_9PEZI</name>
<reference evidence="2" key="1">
    <citation type="journal article" date="2020" name="Stud. Mycol.">
        <title>101 Dothideomycetes genomes: a test case for predicting lifestyles and emergence of pathogens.</title>
        <authorList>
            <person name="Haridas S."/>
            <person name="Albert R."/>
            <person name="Binder M."/>
            <person name="Bloem J."/>
            <person name="Labutti K."/>
            <person name="Salamov A."/>
            <person name="Andreopoulos B."/>
            <person name="Baker S."/>
            <person name="Barry K."/>
            <person name="Bills G."/>
            <person name="Bluhm B."/>
            <person name="Cannon C."/>
            <person name="Castanera R."/>
            <person name="Culley D."/>
            <person name="Daum C."/>
            <person name="Ezra D."/>
            <person name="Gonzalez J."/>
            <person name="Henrissat B."/>
            <person name="Kuo A."/>
            <person name="Liang C."/>
            <person name="Lipzen A."/>
            <person name="Lutzoni F."/>
            <person name="Magnuson J."/>
            <person name="Mondo S."/>
            <person name="Nolan M."/>
            <person name="Ohm R."/>
            <person name="Pangilinan J."/>
            <person name="Park H.-J."/>
            <person name="Ramirez L."/>
            <person name="Alfaro M."/>
            <person name="Sun H."/>
            <person name="Tritt A."/>
            <person name="Yoshinaga Y."/>
            <person name="Zwiers L.-H."/>
            <person name="Turgeon B."/>
            <person name="Goodwin S."/>
            <person name="Spatafora J."/>
            <person name="Crous P."/>
            <person name="Grigoriev I."/>
        </authorList>
    </citation>
    <scope>NUCLEOTIDE SEQUENCE</scope>
    <source>
        <strain evidence="2">CBS 101060</strain>
    </source>
</reference>
<feature type="transmembrane region" description="Helical" evidence="1">
    <location>
        <begin position="45"/>
        <end position="63"/>
    </location>
</feature>
<organism evidence="2 3">
    <name type="scientific">Patellaria atrata CBS 101060</name>
    <dbReference type="NCBI Taxonomy" id="1346257"/>
    <lineage>
        <taxon>Eukaryota</taxon>
        <taxon>Fungi</taxon>
        <taxon>Dikarya</taxon>
        <taxon>Ascomycota</taxon>
        <taxon>Pezizomycotina</taxon>
        <taxon>Dothideomycetes</taxon>
        <taxon>Dothideomycetes incertae sedis</taxon>
        <taxon>Patellariales</taxon>
        <taxon>Patellariaceae</taxon>
        <taxon>Patellaria</taxon>
    </lineage>
</organism>
<protein>
    <recommendedName>
        <fullName evidence="4">Major facilitator superfamily (MFS) profile domain-containing protein</fullName>
    </recommendedName>
</protein>
<dbReference type="Proteomes" id="UP000799429">
    <property type="component" value="Unassembled WGS sequence"/>
</dbReference>
<dbReference type="OrthoDB" id="10021397at2759"/>
<comment type="caution">
    <text evidence="2">The sequence shown here is derived from an EMBL/GenBank/DDBJ whole genome shotgun (WGS) entry which is preliminary data.</text>
</comment>
<feature type="transmembrane region" description="Helical" evidence="1">
    <location>
        <begin position="85"/>
        <end position="102"/>
    </location>
</feature>
<keyword evidence="1" id="KW-1133">Transmembrane helix</keyword>
<dbReference type="AlphaFoldDB" id="A0A9P4VP63"/>
<keyword evidence="3" id="KW-1185">Reference proteome</keyword>
<evidence type="ECO:0000313" key="2">
    <source>
        <dbReference type="EMBL" id="KAF2836970.1"/>
    </source>
</evidence>
<evidence type="ECO:0008006" key="4">
    <source>
        <dbReference type="Google" id="ProtNLM"/>
    </source>
</evidence>
<accession>A0A9P4VP63</accession>
<gene>
    <name evidence="2" type="ORF">M501DRAFT_996115</name>
</gene>
<keyword evidence="1" id="KW-0472">Membrane</keyword>
<dbReference type="EMBL" id="MU006101">
    <property type="protein sequence ID" value="KAF2836970.1"/>
    <property type="molecule type" value="Genomic_DNA"/>
</dbReference>